<evidence type="ECO:0000313" key="2">
    <source>
        <dbReference type="Proteomes" id="UP000324897"/>
    </source>
</evidence>
<accession>A0A5J9VBT9</accession>
<evidence type="ECO:0000313" key="1">
    <source>
        <dbReference type="EMBL" id="TVU33426.1"/>
    </source>
</evidence>
<dbReference type="Proteomes" id="UP000324897">
    <property type="component" value="Chromosome 1"/>
</dbReference>
<dbReference type="Gramene" id="TVU33426">
    <property type="protein sequence ID" value="TVU33426"/>
    <property type="gene ID" value="EJB05_25243"/>
</dbReference>
<reference evidence="1 2" key="1">
    <citation type="journal article" date="2019" name="Sci. Rep.">
        <title>A high-quality genome of Eragrostis curvula grass provides insights into Poaceae evolution and supports new strategies to enhance forage quality.</title>
        <authorList>
            <person name="Carballo J."/>
            <person name="Santos B.A.C.M."/>
            <person name="Zappacosta D."/>
            <person name="Garbus I."/>
            <person name="Selva J.P."/>
            <person name="Gallo C.A."/>
            <person name="Diaz A."/>
            <person name="Albertini E."/>
            <person name="Caccamo M."/>
            <person name="Echenique V."/>
        </authorList>
    </citation>
    <scope>NUCLEOTIDE SEQUENCE [LARGE SCALE GENOMIC DNA]</scope>
    <source>
        <strain evidence="2">cv. Victoria</strain>
        <tissue evidence="1">Leaf</tissue>
    </source>
</reference>
<gene>
    <name evidence="1" type="ORF">EJB05_25243</name>
</gene>
<sequence length="278" mass="31757">MRPQVYNGRPARAAQVLGMGLHIRSQWRFYHFESGILPRNSFPPRSRVIRFTRLPIPPTDPSNWLFRKERCSNKLRSRTAKDGALSQNTVCICPIKLLLLALSTARLFIGSHVVDGKCPVNKLLEMFSTLRGWTGDEDGSSLRCPLSWLKLTSRMMMLLDDTNSIGNTPDNKLFLEAKKISVTVLSVLQLIPSHVQQSVPFRHDLVRSPSCESPARNVRRELLSCSVQELVGDAQKRISTRARPREVVGNLLLFFMCEKWSAHMLSLKKSAWRHRHKF</sequence>
<dbReference type="AlphaFoldDB" id="A0A5J9VBT9"/>
<name>A0A5J9VBT9_9POAL</name>
<comment type="caution">
    <text evidence="1">The sequence shown here is derived from an EMBL/GenBank/DDBJ whole genome shotgun (WGS) entry which is preliminary data.</text>
</comment>
<proteinExistence type="predicted"/>
<protein>
    <submittedName>
        <fullName evidence="1">Uncharacterized protein</fullName>
    </submittedName>
</protein>
<organism evidence="1 2">
    <name type="scientific">Eragrostis curvula</name>
    <name type="common">weeping love grass</name>
    <dbReference type="NCBI Taxonomy" id="38414"/>
    <lineage>
        <taxon>Eukaryota</taxon>
        <taxon>Viridiplantae</taxon>
        <taxon>Streptophyta</taxon>
        <taxon>Embryophyta</taxon>
        <taxon>Tracheophyta</taxon>
        <taxon>Spermatophyta</taxon>
        <taxon>Magnoliopsida</taxon>
        <taxon>Liliopsida</taxon>
        <taxon>Poales</taxon>
        <taxon>Poaceae</taxon>
        <taxon>PACMAD clade</taxon>
        <taxon>Chloridoideae</taxon>
        <taxon>Eragrostideae</taxon>
        <taxon>Eragrostidinae</taxon>
        <taxon>Eragrostis</taxon>
    </lineage>
</organism>
<dbReference type="EMBL" id="RWGY01000011">
    <property type="protein sequence ID" value="TVU33426.1"/>
    <property type="molecule type" value="Genomic_DNA"/>
</dbReference>
<keyword evidence="2" id="KW-1185">Reference proteome</keyword>
<dbReference type="OrthoDB" id="695348at2759"/>